<keyword evidence="5" id="KW-1185">Reference proteome</keyword>
<name>A0ABV2IDD5_9HYPH</name>
<dbReference type="InterPro" id="IPR014710">
    <property type="entry name" value="RmlC-like_jellyroll"/>
</dbReference>
<evidence type="ECO:0000313" key="5">
    <source>
        <dbReference type="Proteomes" id="UP001549164"/>
    </source>
</evidence>
<dbReference type="InterPro" id="IPR013096">
    <property type="entry name" value="Cupin_2"/>
</dbReference>
<gene>
    <name evidence="4" type="ORF">ABID12_002747</name>
</gene>
<evidence type="ECO:0000256" key="1">
    <source>
        <dbReference type="ARBA" id="ARBA00023125"/>
    </source>
</evidence>
<dbReference type="InterPro" id="IPR010982">
    <property type="entry name" value="Lambda_DNA-bd_dom_sf"/>
</dbReference>
<dbReference type="InterPro" id="IPR001387">
    <property type="entry name" value="Cro/C1-type_HTH"/>
</dbReference>
<dbReference type="SUPFAM" id="SSF51182">
    <property type="entry name" value="RmlC-like cupins"/>
    <property type="match status" value="1"/>
</dbReference>
<organism evidence="4 5">
    <name type="scientific">Martelella mangrovi</name>
    <dbReference type="NCBI Taxonomy" id="1397477"/>
    <lineage>
        <taxon>Bacteria</taxon>
        <taxon>Pseudomonadati</taxon>
        <taxon>Pseudomonadota</taxon>
        <taxon>Alphaproteobacteria</taxon>
        <taxon>Hyphomicrobiales</taxon>
        <taxon>Aurantimonadaceae</taxon>
        <taxon>Martelella</taxon>
    </lineage>
</organism>
<proteinExistence type="predicted"/>
<dbReference type="CDD" id="cd02209">
    <property type="entry name" value="cupin_XRE_C"/>
    <property type="match status" value="1"/>
</dbReference>
<dbReference type="CDD" id="cd00093">
    <property type="entry name" value="HTH_XRE"/>
    <property type="match status" value="1"/>
</dbReference>
<feature type="region of interest" description="Disordered" evidence="2">
    <location>
        <begin position="1"/>
        <end position="22"/>
    </location>
</feature>
<dbReference type="Gene3D" id="2.60.120.10">
    <property type="entry name" value="Jelly Rolls"/>
    <property type="match status" value="1"/>
</dbReference>
<reference evidence="4 5" key="1">
    <citation type="submission" date="2024-06" db="EMBL/GenBank/DDBJ databases">
        <title>Genomic Encyclopedia of Type Strains, Phase IV (KMG-IV): sequencing the most valuable type-strain genomes for metagenomic binning, comparative biology and taxonomic classification.</title>
        <authorList>
            <person name="Goeker M."/>
        </authorList>
    </citation>
    <scope>NUCLEOTIDE SEQUENCE [LARGE SCALE GENOMIC DNA]</scope>
    <source>
        <strain evidence="4 5">DSM 28102</strain>
    </source>
</reference>
<protein>
    <submittedName>
        <fullName evidence="4">Transcriptional regulator with XRE-family HTH domain</fullName>
    </submittedName>
</protein>
<evidence type="ECO:0000256" key="2">
    <source>
        <dbReference type="SAM" id="MobiDB-lite"/>
    </source>
</evidence>
<dbReference type="Proteomes" id="UP001549164">
    <property type="component" value="Unassembled WGS sequence"/>
</dbReference>
<accession>A0ABV2IDD5</accession>
<comment type="caution">
    <text evidence="4">The sequence shown here is derived from an EMBL/GenBank/DDBJ whole genome shotgun (WGS) entry which is preliminary data.</text>
</comment>
<dbReference type="SMART" id="SM00530">
    <property type="entry name" value="HTH_XRE"/>
    <property type="match status" value="1"/>
</dbReference>
<dbReference type="InterPro" id="IPR050807">
    <property type="entry name" value="TransReg_Diox_bact_type"/>
</dbReference>
<dbReference type="EMBL" id="JBEPLY010000009">
    <property type="protein sequence ID" value="MET3600796.1"/>
    <property type="molecule type" value="Genomic_DNA"/>
</dbReference>
<dbReference type="PANTHER" id="PTHR46797:SF25">
    <property type="entry name" value="TRANSCRIPTIONAL REGULATOR"/>
    <property type="match status" value="1"/>
</dbReference>
<evidence type="ECO:0000313" key="4">
    <source>
        <dbReference type="EMBL" id="MET3600796.1"/>
    </source>
</evidence>
<evidence type="ECO:0000259" key="3">
    <source>
        <dbReference type="PROSITE" id="PS50943"/>
    </source>
</evidence>
<sequence>MTPPMDEPQSSSPSATPLGEKLRQRRKAMKLTLQQVADEAGFTAGFISQIERGITVPSLTSLVSVCRVLDADIGSFLSQPKNATPITRHSDRRIYGLSGDDENAVRYERLSASFPGNVLRSTIIHEPPGYRSEPMAHEGEEIFYIISGALTIEIEGTHTILEAGDTAHFPSTMTHTTWNHTTGNTVIFHTCTMDVFGDGDDPDAGDRNLIITRAAKRADSANG</sequence>
<dbReference type="Pfam" id="PF07883">
    <property type="entry name" value="Cupin_2"/>
    <property type="match status" value="1"/>
</dbReference>
<dbReference type="InterPro" id="IPR011051">
    <property type="entry name" value="RmlC_Cupin_sf"/>
</dbReference>
<dbReference type="RefSeq" id="WP_354434674.1">
    <property type="nucleotide sequence ID" value="NZ_JBEPLY010000009.1"/>
</dbReference>
<feature type="domain" description="HTH cro/C1-type" evidence="3">
    <location>
        <begin position="22"/>
        <end position="76"/>
    </location>
</feature>
<dbReference type="PANTHER" id="PTHR46797">
    <property type="entry name" value="HTH-TYPE TRANSCRIPTIONAL REGULATOR"/>
    <property type="match status" value="1"/>
</dbReference>
<keyword evidence="1" id="KW-0238">DNA-binding</keyword>
<dbReference type="Pfam" id="PF13560">
    <property type="entry name" value="HTH_31"/>
    <property type="match status" value="1"/>
</dbReference>
<dbReference type="Gene3D" id="1.10.260.40">
    <property type="entry name" value="lambda repressor-like DNA-binding domains"/>
    <property type="match status" value="1"/>
</dbReference>
<dbReference type="PROSITE" id="PS50943">
    <property type="entry name" value="HTH_CROC1"/>
    <property type="match status" value="1"/>
</dbReference>
<dbReference type="SUPFAM" id="SSF47413">
    <property type="entry name" value="lambda repressor-like DNA-binding domains"/>
    <property type="match status" value="1"/>
</dbReference>